<dbReference type="AlphaFoldDB" id="A0A2S9M9U2"/>
<dbReference type="Proteomes" id="UP000238982">
    <property type="component" value="Unassembled WGS sequence"/>
</dbReference>
<organism evidence="1 2">
    <name type="scientific">Burkholderia multivorans</name>
    <dbReference type="NCBI Taxonomy" id="87883"/>
    <lineage>
        <taxon>Bacteria</taxon>
        <taxon>Pseudomonadati</taxon>
        <taxon>Pseudomonadota</taxon>
        <taxon>Betaproteobacteria</taxon>
        <taxon>Burkholderiales</taxon>
        <taxon>Burkholderiaceae</taxon>
        <taxon>Burkholderia</taxon>
        <taxon>Burkholderia cepacia complex</taxon>
    </lineage>
</organism>
<accession>A0A2S9M9U2</accession>
<evidence type="ECO:0000313" key="2">
    <source>
        <dbReference type="Proteomes" id="UP000238982"/>
    </source>
</evidence>
<proteinExistence type="predicted"/>
<dbReference type="EMBL" id="PVGH01000091">
    <property type="protein sequence ID" value="PRF56481.1"/>
    <property type="molecule type" value="Genomic_DNA"/>
</dbReference>
<protein>
    <submittedName>
        <fullName evidence="1">Uncharacterized protein</fullName>
    </submittedName>
</protein>
<evidence type="ECO:0000313" key="1">
    <source>
        <dbReference type="EMBL" id="PRF56481.1"/>
    </source>
</evidence>
<name>A0A2S9M9U2_9BURK</name>
<sequence>MEAAGLLTIAPSWKGGTLEGEINALAFLVAGAATTFLLLARTRPGSSHVTQGLRYLFALMGGSAANFLLTWTAWASGFAVSNGTIKRGIMGENYWLGPTMLAYATILWLAYRAALHRERAFNDGPVNRM</sequence>
<dbReference type="RefSeq" id="WP_044056204.1">
    <property type="nucleotide sequence ID" value="NZ_CAJORQ010000016.1"/>
</dbReference>
<comment type="caution">
    <text evidence="1">The sequence shown here is derived from an EMBL/GenBank/DDBJ whole genome shotgun (WGS) entry which is preliminary data.</text>
</comment>
<gene>
    <name evidence="1" type="ORF">C6Q15_24600</name>
</gene>
<reference evidence="1 2" key="1">
    <citation type="submission" date="2018-03" db="EMBL/GenBank/DDBJ databases">
        <authorList>
            <person name="Keele B.F."/>
        </authorList>
    </citation>
    <scope>NUCLEOTIDE SEQUENCE [LARGE SCALE GENOMIC DNA]</scope>
    <source>
        <strain evidence="1 2">AU19729</strain>
    </source>
</reference>